<gene>
    <name evidence="1" type="ORF">LSP00402_LOCUS5429</name>
</gene>
<organism evidence="1">
    <name type="scientific">Lotharella oceanica</name>
    <dbReference type="NCBI Taxonomy" id="641309"/>
    <lineage>
        <taxon>Eukaryota</taxon>
        <taxon>Sar</taxon>
        <taxon>Rhizaria</taxon>
        <taxon>Cercozoa</taxon>
        <taxon>Chlorarachniophyceae</taxon>
        <taxon>Lotharella</taxon>
    </lineage>
</organism>
<sequence length="232" mass="25659">MPNFNFEFVVDSPMGDICRHQRIAQRVQSTGLRFDLYFFANDGAKPVQINANGQWIDDFAALFADNVVLAGPTISCQAKVPHVQTHFFALNPKGLRFLDEIQCQSEEGLYQREVLLSANVLKGGGQIASLLSNYRRASFSIPEWANLSLSSDLRQYQNSPLPPPCAGFANPSICFEGDPGKLHWLKWGGTLEDYNLMPKCSFSSSPGLSKCSPALAPGESREGNVCDTYFRL</sequence>
<reference evidence="1" key="1">
    <citation type="submission" date="2021-01" db="EMBL/GenBank/DDBJ databases">
        <authorList>
            <person name="Corre E."/>
            <person name="Pelletier E."/>
            <person name="Niang G."/>
            <person name="Scheremetjew M."/>
            <person name="Finn R."/>
            <person name="Kale V."/>
            <person name="Holt S."/>
            <person name="Cochrane G."/>
            <person name="Meng A."/>
            <person name="Brown T."/>
            <person name="Cohen L."/>
        </authorList>
    </citation>
    <scope>NUCLEOTIDE SEQUENCE</scope>
    <source>
        <strain evidence="1">CCMP622</strain>
    </source>
</reference>
<dbReference type="EMBL" id="HBHP01008709">
    <property type="protein sequence ID" value="CAD9754868.1"/>
    <property type="molecule type" value="Transcribed_RNA"/>
</dbReference>
<protein>
    <submittedName>
        <fullName evidence="1">Uncharacterized protein</fullName>
    </submittedName>
</protein>
<dbReference type="AlphaFoldDB" id="A0A7S2TK13"/>
<proteinExistence type="predicted"/>
<accession>A0A7S2TK13</accession>
<evidence type="ECO:0000313" key="1">
    <source>
        <dbReference type="EMBL" id="CAD9754868.1"/>
    </source>
</evidence>
<name>A0A7S2TK13_9EUKA</name>